<dbReference type="GO" id="GO:0031965">
    <property type="term" value="C:nuclear membrane"/>
    <property type="evidence" value="ECO:0007669"/>
    <property type="project" value="UniProtKB-SubCell"/>
</dbReference>
<evidence type="ECO:0000256" key="3">
    <source>
        <dbReference type="ARBA" id="ARBA00004269"/>
    </source>
</evidence>
<feature type="coiled-coil region" evidence="13">
    <location>
        <begin position="396"/>
        <end position="430"/>
    </location>
</feature>
<evidence type="ECO:0000313" key="15">
    <source>
        <dbReference type="EMBL" id="CAG9130811.1"/>
    </source>
</evidence>
<evidence type="ECO:0000256" key="12">
    <source>
        <dbReference type="ARBA" id="ARBA00031129"/>
    </source>
</evidence>
<keyword evidence="13" id="KW-0175">Coiled coil</keyword>
<reference evidence="15" key="1">
    <citation type="submission" date="2020-11" db="EMBL/GenBank/DDBJ databases">
        <authorList>
            <person name="Whiteford S."/>
        </authorList>
    </citation>
    <scope>NUCLEOTIDE SEQUENCE</scope>
</reference>
<evidence type="ECO:0000256" key="8">
    <source>
        <dbReference type="ARBA" id="ARBA00022989"/>
    </source>
</evidence>
<evidence type="ECO:0000256" key="7">
    <source>
        <dbReference type="ARBA" id="ARBA00022824"/>
    </source>
</evidence>
<feature type="compositionally biased region" description="Basic and acidic residues" evidence="14">
    <location>
        <begin position="191"/>
        <end position="241"/>
    </location>
</feature>
<keyword evidence="9" id="KW-0472">Membrane</keyword>
<evidence type="ECO:0000256" key="6">
    <source>
        <dbReference type="ARBA" id="ARBA00022692"/>
    </source>
</evidence>
<accession>A0A8S4FT23</accession>
<evidence type="ECO:0000256" key="13">
    <source>
        <dbReference type="SAM" id="Coils"/>
    </source>
</evidence>
<evidence type="ECO:0000256" key="2">
    <source>
        <dbReference type="ARBA" id="ARBA00004232"/>
    </source>
</evidence>
<keyword evidence="11" id="KW-0539">Nucleus</keyword>
<comment type="function">
    <text evidence="1">Plays a role in the regulation of neuronal activity.</text>
</comment>
<name>A0A8S4FT23_PLUXY</name>
<dbReference type="InterPro" id="IPR019130">
    <property type="entry name" value="Macoilin"/>
</dbReference>
<sequence>MLGVSLMDRIRNEVIRQRTKVTDIAVKICKLKWQWAGHICRRTDNRWGRRVLKWRPRTGKRSVGRPPARWTDDLRRVAGSGWMRKAEDRVLWRSLGEAYSQPESSKPCAEGVPLSNGSAGEHRHMNGAAGTRRKKELCPEHVSLQFKLEKLEKHLLSTTACHKTPLSNGCATAPPDAAVTEEHMAGSAKSSKCEKKEASTLKEEKRKNKNKDKDKEISDSHKSTETTKETVKEVESTKETSAKCNGNHTTSREREKEREREREQREVQREREREQREARECTEELKRVKAELAVALRNEATARRELAAAAAAERARRAELSQLSRAHHQLQHKLTSWRNTERTERAALERRLSEERRARAAAETQLQAQAQANARRTGECENETCIQRRLASETETATTRRDLQRARERAARLTRDLTTATEQVRALEQRQEDSSSPHSRLASAYTSLQERASHLERALSAETRVKLDLLSALGEAKRQLTIREGLITKQEKEMQELKAQMLAVMPAEFVSSGGGVSKLRLSDNSPLDPNATVYTPKQLCSDA</sequence>
<evidence type="ECO:0000256" key="1">
    <source>
        <dbReference type="ARBA" id="ARBA00003440"/>
    </source>
</evidence>
<dbReference type="PANTHER" id="PTHR47464">
    <property type="entry name" value="MACOILIN"/>
    <property type="match status" value="1"/>
</dbReference>
<dbReference type="Pfam" id="PF09726">
    <property type="entry name" value="Macoilin"/>
    <property type="match status" value="1"/>
</dbReference>
<feature type="region of interest" description="Disordered" evidence="14">
    <location>
        <begin position="350"/>
        <end position="381"/>
    </location>
</feature>
<evidence type="ECO:0000256" key="4">
    <source>
        <dbReference type="ARBA" id="ARBA00021882"/>
    </source>
</evidence>
<comment type="subcellular location">
    <subcellularLocation>
        <location evidence="2">Nucleus membrane</location>
        <topology evidence="2">Multi-pass membrane protein</topology>
    </subcellularLocation>
    <subcellularLocation>
        <location evidence="3">Rough endoplasmic reticulum membrane</location>
        <topology evidence="3">Multi-pass membrane protein</topology>
    </subcellularLocation>
</comment>
<feature type="compositionally biased region" description="Low complexity" evidence="14">
    <location>
        <begin position="361"/>
        <end position="375"/>
    </location>
</feature>
<evidence type="ECO:0000313" key="16">
    <source>
        <dbReference type="Proteomes" id="UP000653454"/>
    </source>
</evidence>
<feature type="compositionally biased region" description="Basic and acidic residues" evidence="14">
    <location>
        <begin position="250"/>
        <end position="283"/>
    </location>
</feature>
<evidence type="ECO:0000256" key="11">
    <source>
        <dbReference type="ARBA" id="ARBA00023242"/>
    </source>
</evidence>
<keyword evidence="5" id="KW-0597">Phosphoprotein</keyword>
<dbReference type="Proteomes" id="UP000653454">
    <property type="component" value="Unassembled WGS sequence"/>
</dbReference>
<evidence type="ECO:0000256" key="9">
    <source>
        <dbReference type="ARBA" id="ARBA00023136"/>
    </source>
</evidence>
<comment type="caution">
    <text evidence="15">The sequence shown here is derived from an EMBL/GenBank/DDBJ whole genome shotgun (WGS) entry which is preliminary data.</text>
</comment>
<dbReference type="GO" id="GO:0030867">
    <property type="term" value="C:rough endoplasmic reticulum membrane"/>
    <property type="evidence" value="ECO:0007669"/>
    <property type="project" value="UniProtKB-SubCell"/>
</dbReference>
<protein>
    <recommendedName>
        <fullName evidence="4">Macoilin</fullName>
    </recommendedName>
    <alternativeName>
        <fullName evidence="12">Transmembrane protein 57</fullName>
    </alternativeName>
</protein>
<keyword evidence="16" id="KW-1185">Reference proteome</keyword>
<dbReference type="PANTHER" id="PTHR47464:SF2">
    <property type="entry name" value="MACOILIN"/>
    <property type="match status" value="1"/>
</dbReference>
<keyword evidence="10" id="KW-0325">Glycoprotein</keyword>
<keyword evidence="8" id="KW-1133">Transmembrane helix</keyword>
<gene>
    <name evidence="15" type="ORF">PLXY2_LOCUS10016</name>
</gene>
<keyword evidence="7" id="KW-0256">Endoplasmic reticulum</keyword>
<dbReference type="EMBL" id="CAJHNJ030000042">
    <property type="protein sequence ID" value="CAG9130811.1"/>
    <property type="molecule type" value="Genomic_DNA"/>
</dbReference>
<feature type="region of interest" description="Disordered" evidence="14">
    <location>
        <begin position="513"/>
        <end position="543"/>
    </location>
</feature>
<dbReference type="AlphaFoldDB" id="A0A8S4FT23"/>
<feature type="region of interest" description="Disordered" evidence="14">
    <location>
        <begin position="181"/>
        <end position="283"/>
    </location>
</feature>
<feature type="compositionally biased region" description="Basic and acidic residues" evidence="14">
    <location>
        <begin position="350"/>
        <end position="360"/>
    </location>
</feature>
<feature type="compositionally biased region" description="Polar residues" evidence="14">
    <location>
        <begin position="522"/>
        <end position="535"/>
    </location>
</feature>
<organism evidence="15 16">
    <name type="scientific">Plutella xylostella</name>
    <name type="common">Diamondback moth</name>
    <name type="synonym">Plutella maculipennis</name>
    <dbReference type="NCBI Taxonomy" id="51655"/>
    <lineage>
        <taxon>Eukaryota</taxon>
        <taxon>Metazoa</taxon>
        <taxon>Ecdysozoa</taxon>
        <taxon>Arthropoda</taxon>
        <taxon>Hexapoda</taxon>
        <taxon>Insecta</taxon>
        <taxon>Pterygota</taxon>
        <taxon>Neoptera</taxon>
        <taxon>Endopterygota</taxon>
        <taxon>Lepidoptera</taxon>
        <taxon>Glossata</taxon>
        <taxon>Ditrysia</taxon>
        <taxon>Yponomeutoidea</taxon>
        <taxon>Plutellidae</taxon>
        <taxon>Plutella</taxon>
    </lineage>
</organism>
<dbReference type="GO" id="GO:0023041">
    <property type="term" value="P:neuronal signal transduction"/>
    <property type="evidence" value="ECO:0007669"/>
    <property type="project" value="InterPro"/>
</dbReference>
<proteinExistence type="predicted"/>
<evidence type="ECO:0000256" key="14">
    <source>
        <dbReference type="SAM" id="MobiDB-lite"/>
    </source>
</evidence>
<keyword evidence="6" id="KW-0812">Transmembrane</keyword>
<evidence type="ECO:0000256" key="5">
    <source>
        <dbReference type="ARBA" id="ARBA00022553"/>
    </source>
</evidence>
<evidence type="ECO:0000256" key="10">
    <source>
        <dbReference type="ARBA" id="ARBA00023180"/>
    </source>
</evidence>